<keyword evidence="2" id="KW-1185">Reference proteome</keyword>
<name>A0ABQ3I1K4_9BACT</name>
<dbReference type="EMBL" id="BNAG01000001">
    <property type="protein sequence ID" value="GHE54428.1"/>
    <property type="molecule type" value="Genomic_DNA"/>
</dbReference>
<proteinExistence type="predicted"/>
<organism evidence="1 2">
    <name type="scientific">Roseivirga thermotolerans</name>
    <dbReference type="NCBI Taxonomy" id="1758176"/>
    <lineage>
        <taxon>Bacteria</taxon>
        <taxon>Pseudomonadati</taxon>
        <taxon>Bacteroidota</taxon>
        <taxon>Cytophagia</taxon>
        <taxon>Cytophagales</taxon>
        <taxon>Roseivirgaceae</taxon>
        <taxon>Roseivirga</taxon>
    </lineage>
</organism>
<reference evidence="2" key="1">
    <citation type="journal article" date="2019" name="Int. J. Syst. Evol. Microbiol.">
        <title>The Global Catalogue of Microorganisms (GCM) 10K type strain sequencing project: providing services to taxonomists for standard genome sequencing and annotation.</title>
        <authorList>
            <consortium name="The Broad Institute Genomics Platform"/>
            <consortium name="The Broad Institute Genome Sequencing Center for Infectious Disease"/>
            <person name="Wu L."/>
            <person name="Ma J."/>
        </authorList>
    </citation>
    <scope>NUCLEOTIDE SEQUENCE [LARGE SCALE GENOMIC DNA]</scope>
    <source>
        <strain evidence="2">CGMCC 1.15111</strain>
    </source>
</reference>
<protein>
    <submittedName>
        <fullName evidence="1">Uncharacterized protein</fullName>
    </submittedName>
</protein>
<dbReference type="Proteomes" id="UP000658258">
    <property type="component" value="Unassembled WGS sequence"/>
</dbReference>
<accession>A0ABQ3I1K4</accession>
<evidence type="ECO:0000313" key="2">
    <source>
        <dbReference type="Proteomes" id="UP000658258"/>
    </source>
</evidence>
<comment type="caution">
    <text evidence="1">The sequence shown here is derived from an EMBL/GenBank/DDBJ whole genome shotgun (WGS) entry which is preliminary data.</text>
</comment>
<sequence length="132" mass="15274">MNPIWQQTDSKNQILKDWIATQNQGSDKAINTFIDRWFSEELKAGITDRSKHVAFYRQIIDEFGEIQETVYEVMESTPTKLKVQLLKKNTPFLPEPSPENILVVEIDVQKNHPNRLARGLGMGALICYIKRD</sequence>
<evidence type="ECO:0000313" key="1">
    <source>
        <dbReference type="EMBL" id="GHE54428.1"/>
    </source>
</evidence>
<gene>
    <name evidence="1" type="ORF">GCM10011340_06310</name>
</gene>